<proteinExistence type="inferred from homology"/>
<keyword evidence="4 6" id="KW-0175">Coiled coil</keyword>
<dbReference type="GO" id="GO:0030261">
    <property type="term" value="P:chromosome condensation"/>
    <property type="evidence" value="ECO:0007669"/>
    <property type="project" value="InterPro"/>
</dbReference>
<dbReference type="GO" id="GO:0007062">
    <property type="term" value="P:sister chromatid cohesion"/>
    <property type="evidence" value="ECO:0007669"/>
    <property type="project" value="InterPro"/>
</dbReference>
<dbReference type="Pfam" id="PF06470">
    <property type="entry name" value="SMC_hinge"/>
    <property type="match status" value="1"/>
</dbReference>
<keyword evidence="1" id="KW-0963">Cytoplasm</keyword>
<dbReference type="PIRSF" id="PIRSF005719">
    <property type="entry name" value="SMC"/>
    <property type="match status" value="1"/>
</dbReference>
<dbReference type="HAMAP" id="MF_01894">
    <property type="entry name" value="Smc_prok"/>
    <property type="match status" value="1"/>
</dbReference>
<evidence type="ECO:0000313" key="9">
    <source>
        <dbReference type="EMBL" id="EQD76187.1"/>
    </source>
</evidence>
<reference evidence="9" key="2">
    <citation type="journal article" date="2014" name="ISME J.">
        <title>Microbial stratification in low pH oxic and suboxic macroscopic growths along an acid mine drainage.</title>
        <authorList>
            <person name="Mendez-Garcia C."/>
            <person name="Mesa V."/>
            <person name="Sprenger R.R."/>
            <person name="Richter M."/>
            <person name="Diez M.S."/>
            <person name="Solano J."/>
            <person name="Bargiela R."/>
            <person name="Golyshina O.V."/>
            <person name="Manteca A."/>
            <person name="Ramos J.L."/>
            <person name="Gallego J.R."/>
            <person name="Llorente I."/>
            <person name="Martins Dos Santos V.A."/>
            <person name="Jensen O.N."/>
            <person name="Pelaez A.I."/>
            <person name="Sanchez J."/>
            <person name="Ferrer M."/>
        </authorList>
    </citation>
    <scope>NUCLEOTIDE SEQUENCE</scope>
</reference>
<comment type="caution">
    <text evidence="9">The sequence shown here is derived from an EMBL/GenBank/DDBJ whole genome shotgun (WGS) entry which is preliminary data.</text>
</comment>
<gene>
    <name evidence="9" type="ORF">B1B_01860</name>
</gene>
<dbReference type="SUPFAM" id="SSF75553">
    <property type="entry name" value="Smc hinge domain"/>
    <property type="match status" value="1"/>
</dbReference>
<sequence>MRLLKIKLSGFKSFADPTTLEFPDGIAAITGPNGAGKSNLIDAVRWVMGESSAKTLRGESMPDVIFGGSNTRKPAGQASVELVFDNSDGRVGGDYAAYNEIAIRRVVGRDGVSQYYLNGTSCRRRDITDIFLGTGLGPRSYAIIEQGTISRLVDLKPEEWQVFLEEAAGVSKYKERRRETLARVENTRERLERVNEIRDELTKRLNQLAQQARQAERFRALREAERLTRSRLCVLEQKVFRDALDVRTVEIREREAEIEGIRAQLTRLELHLLEFAERRRNASTADQDAQRHVFETEKRIAQLQSAHENRIAERDRLIREQERITRERERIEARLREDEGLLDQDHTESEALEQALEATRSEIARTGSDLRAIGKQKSELEDHLDDLRDRLADARQRTGLLALEHKHARDALTSLHDQQEELTRKLDATTFSALLEKRDQARSVHEIRLHERSRYESEFAERKKTLDAEQAALRQAEAGLNRTAIEREQARARLNTHEQMRTQALSLDGEEARHWLDTNHLRGCPRLADLLEVDPEVEPLVRAVLGNRLKAIGVERLETCAESLAALTSSTVVLFEAQTANARHEAPKSFPALTARGVDLGDFFAHAQPAASLPDALAGRRNLAPGHCFVTPAGVLVGRSWMAIDRGDPALGSVFVHDREIRSIQQELNRLEHDQKRQSDILETARNRLEQAMRETAELEEIIARHSEDLLQSGALCAELEARVVEYERQRQDWVASEKQVQEQRSKVEAQIKTLEASMQSTEAEREKLETAIRREAAQRETVQEEQERLSARIEELEEREREQYIQQEKRRFAHDAAQTRIAEWKELLGSLAVEANALAEKEDQLAGADSERAGLEHALTERQQAGTRLAEARDTLQSIESELEAHERDRSEYARQIEELRSRLEEHKLAAQDLTTRLSELETRAERIRCDWKVSLEEGVSAEDCEAELRKLEQKLERLGQVNLMATEDYETEQVRKKALDQQFEDITSALSTLDEVMRKIDRESQARFHETFNQVNQGLKQLFPRLFGGGYAELRLVENESGTGGGVSLYARPPGKRPASISQLSGGEKALVAVAVVFAIFNLNPAPFCMLDEVDAPMDEGSIARFIGLVRELSTRVQLILISHNRLSLESADNLIGVTMQEPGVSRLVAVSIEEATRLAAAG</sequence>
<dbReference type="GO" id="GO:0005694">
    <property type="term" value="C:chromosome"/>
    <property type="evidence" value="ECO:0007669"/>
    <property type="project" value="InterPro"/>
</dbReference>
<dbReference type="CDD" id="cd03278">
    <property type="entry name" value="ABC_SMC_barmotin"/>
    <property type="match status" value="1"/>
</dbReference>
<feature type="coiled-coil region" evidence="6">
    <location>
        <begin position="661"/>
        <end position="807"/>
    </location>
</feature>
<feature type="domain" description="SMC hinge" evidence="8">
    <location>
        <begin position="525"/>
        <end position="572"/>
    </location>
</feature>
<keyword evidence="5" id="KW-0238">DNA-binding</keyword>
<protein>
    <submittedName>
        <fullName evidence="9">Chromosome segregation protein SMC</fullName>
    </submittedName>
</protein>
<feature type="coiled-coil region" evidence="6">
    <location>
        <begin position="170"/>
        <end position="218"/>
    </location>
</feature>
<evidence type="ECO:0000256" key="5">
    <source>
        <dbReference type="ARBA" id="ARBA00023125"/>
    </source>
</evidence>
<dbReference type="EMBL" id="AUZY01001119">
    <property type="protein sequence ID" value="EQD76187.1"/>
    <property type="molecule type" value="Genomic_DNA"/>
</dbReference>
<dbReference type="InterPro" id="IPR003395">
    <property type="entry name" value="RecF/RecN/SMC_N"/>
</dbReference>
<feature type="coiled-coil region" evidence="6">
    <location>
        <begin position="473"/>
        <end position="500"/>
    </location>
</feature>
<dbReference type="GO" id="GO:0005524">
    <property type="term" value="F:ATP binding"/>
    <property type="evidence" value="ECO:0007669"/>
    <property type="project" value="UniProtKB-KW"/>
</dbReference>
<dbReference type="NCBIfam" id="TIGR02168">
    <property type="entry name" value="SMC_prok_B"/>
    <property type="match status" value="1"/>
</dbReference>
<evidence type="ECO:0000259" key="8">
    <source>
        <dbReference type="Pfam" id="PF06470"/>
    </source>
</evidence>
<feature type="domain" description="RecF/RecN/SMC N-terminal" evidence="7">
    <location>
        <begin position="3"/>
        <end position="1148"/>
    </location>
</feature>
<evidence type="ECO:0000256" key="3">
    <source>
        <dbReference type="ARBA" id="ARBA00022840"/>
    </source>
</evidence>
<feature type="coiled-coil region" evidence="6">
    <location>
        <begin position="314"/>
        <end position="397"/>
    </location>
</feature>
<dbReference type="InterPro" id="IPR024704">
    <property type="entry name" value="SMC"/>
</dbReference>
<dbReference type="InterPro" id="IPR010935">
    <property type="entry name" value="SMC_hinge"/>
</dbReference>
<evidence type="ECO:0000256" key="1">
    <source>
        <dbReference type="ARBA" id="ARBA00022490"/>
    </source>
</evidence>
<dbReference type="InterPro" id="IPR011890">
    <property type="entry name" value="SMC_prok"/>
</dbReference>
<evidence type="ECO:0000256" key="4">
    <source>
        <dbReference type="ARBA" id="ARBA00023054"/>
    </source>
</evidence>
<keyword evidence="3" id="KW-0067">ATP-binding</keyword>
<dbReference type="SUPFAM" id="SSF52540">
    <property type="entry name" value="P-loop containing nucleoside triphosphate hydrolases"/>
    <property type="match status" value="1"/>
</dbReference>
<organism evidence="9">
    <name type="scientific">mine drainage metagenome</name>
    <dbReference type="NCBI Taxonomy" id="410659"/>
    <lineage>
        <taxon>unclassified sequences</taxon>
        <taxon>metagenomes</taxon>
        <taxon>ecological metagenomes</taxon>
    </lineage>
</organism>
<dbReference type="PANTHER" id="PTHR43977">
    <property type="entry name" value="STRUCTURAL MAINTENANCE OF CHROMOSOMES PROTEIN 3"/>
    <property type="match status" value="1"/>
</dbReference>
<dbReference type="Gene3D" id="3.40.50.300">
    <property type="entry name" value="P-loop containing nucleotide triphosphate hydrolases"/>
    <property type="match status" value="2"/>
</dbReference>
<reference evidence="9" key="1">
    <citation type="submission" date="2013-08" db="EMBL/GenBank/DDBJ databases">
        <authorList>
            <person name="Mendez C."/>
            <person name="Richter M."/>
            <person name="Ferrer M."/>
            <person name="Sanchez J."/>
        </authorList>
    </citation>
    <scope>NUCLEOTIDE SEQUENCE</scope>
</reference>
<dbReference type="GO" id="GO:0016887">
    <property type="term" value="F:ATP hydrolysis activity"/>
    <property type="evidence" value="ECO:0007669"/>
    <property type="project" value="InterPro"/>
</dbReference>
<dbReference type="InterPro" id="IPR027417">
    <property type="entry name" value="P-loop_NTPase"/>
</dbReference>
<dbReference type="Pfam" id="PF02463">
    <property type="entry name" value="SMC_N"/>
    <property type="match status" value="1"/>
</dbReference>
<evidence type="ECO:0000256" key="6">
    <source>
        <dbReference type="SAM" id="Coils"/>
    </source>
</evidence>
<dbReference type="InterPro" id="IPR036277">
    <property type="entry name" value="SMC_hinge_sf"/>
</dbReference>
<dbReference type="GO" id="GO:0003677">
    <property type="term" value="F:DNA binding"/>
    <property type="evidence" value="ECO:0007669"/>
    <property type="project" value="UniProtKB-KW"/>
</dbReference>
<evidence type="ECO:0000256" key="2">
    <source>
        <dbReference type="ARBA" id="ARBA00022741"/>
    </source>
</evidence>
<feature type="coiled-coil region" evidence="6">
    <location>
        <begin position="839"/>
        <end position="970"/>
    </location>
</feature>
<name>T1C2G4_9ZZZZ</name>
<accession>T1C2G4</accession>
<evidence type="ECO:0000259" key="7">
    <source>
        <dbReference type="Pfam" id="PF02463"/>
    </source>
</evidence>
<dbReference type="AlphaFoldDB" id="T1C2G4"/>
<keyword evidence="2" id="KW-0547">Nucleotide-binding</keyword>